<comment type="similarity">
    <text evidence="1">Belongs to the class-I aminoacyl-tRNA synthetase family. Glutamate--tRNA ligase type 1 subfamily.</text>
</comment>
<dbReference type="InterPro" id="IPR020058">
    <property type="entry name" value="Glu/Gln-tRNA-synth_Ib_cat-dom"/>
</dbReference>
<dbReference type="SUPFAM" id="SSF48163">
    <property type="entry name" value="An anticodon-binding domain of class I aminoacyl-tRNA synthetases"/>
    <property type="match status" value="1"/>
</dbReference>
<evidence type="ECO:0000256" key="3">
    <source>
        <dbReference type="ARBA" id="ARBA00022741"/>
    </source>
</evidence>
<keyword evidence="4 7" id="KW-0067">ATP-binding</keyword>
<dbReference type="EMBL" id="JAYDYQ010001087">
    <property type="protein sequence ID" value="KAK4491494.1"/>
    <property type="molecule type" value="Genomic_DNA"/>
</dbReference>
<sequence length="278" mass="30964">MEEIVKLKQQPPVYTGSGPLQQIQKSRVCLLLFLVTFGSDPNGDFYGNFILMYPINMLDDIFPVQSEAYPAEEHLPNTLRQALIYKALGFPMPQFAHVSLNLATDKSKLSKRHGATSVGQFEEMGFFAPGNGELLNYLALVGWGDDTENEFFTLNQLERLLFSTYYNARWMNGQHLRSLPSDNLTKLIGERWKSIGILMESSGPFIEEAVQLLKDGIDMITDADKALSNLFSYPLYATLASPEGKVVLEDKLSEVATSLVAAYDSGELSSAFEEGHSQ</sequence>
<dbReference type="SUPFAM" id="SSF52374">
    <property type="entry name" value="Nucleotidylyl transferase"/>
    <property type="match status" value="1"/>
</dbReference>
<evidence type="ECO:0000256" key="1">
    <source>
        <dbReference type="ARBA" id="ARBA00007894"/>
    </source>
</evidence>
<protein>
    <recommendedName>
        <fullName evidence="8">Glutamyl/glutaminyl-tRNA synthetase class Ib catalytic domain-containing protein</fullName>
    </recommendedName>
</protein>
<comment type="caution">
    <text evidence="9">The sequence shown here is derived from an EMBL/GenBank/DDBJ whole genome shotgun (WGS) entry which is preliminary data.</text>
</comment>
<dbReference type="Proteomes" id="UP001291926">
    <property type="component" value="Unassembled WGS sequence"/>
</dbReference>
<evidence type="ECO:0000256" key="4">
    <source>
        <dbReference type="ARBA" id="ARBA00022840"/>
    </source>
</evidence>
<dbReference type="Pfam" id="PF00749">
    <property type="entry name" value="tRNA-synt_1c"/>
    <property type="match status" value="1"/>
</dbReference>
<dbReference type="InterPro" id="IPR049940">
    <property type="entry name" value="GluQ/Sye"/>
</dbReference>
<evidence type="ECO:0000256" key="5">
    <source>
        <dbReference type="ARBA" id="ARBA00022917"/>
    </source>
</evidence>
<organism evidence="9 10">
    <name type="scientific">Penstemon davidsonii</name>
    <dbReference type="NCBI Taxonomy" id="160366"/>
    <lineage>
        <taxon>Eukaryota</taxon>
        <taxon>Viridiplantae</taxon>
        <taxon>Streptophyta</taxon>
        <taxon>Embryophyta</taxon>
        <taxon>Tracheophyta</taxon>
        <taxon>Spermatophyta</taxon>
        <taxon>Magnoliopsida</taxon>
        <taxon>eudicotyledons</taxon>
        <taxon>Gunneridae</taxon>
        <taxon>Pentapetalae</taxon>
        <taxon>asterids</taxon>
        <taxon>lamiids</taxon>
        <taxon>Lamiales</taxon>
        <taxon>Plantaginaceae</taxon>
        <taxon>Cheloneae</taxon>
        <taxon>Penstemon</taxon>
    </lineage>
</organism>
<keyword evidence="5 7" id="KW-0648">Protein biosynthesis</keyword>
<dbReference type="PANTHER" id="PTHR43311">
    <property type="entry name" value="GLUTAMATE--TRNA LIGASE"/>
    <property type="match status" value="1"/>
</dbReference>
<dbReference type="InterPro" id="IPR014729">
    <property type="entry name" value="Rossmann-like_a/b/a_fold"/>
</dbReference>
<evidence type="ECO:0000256" key="2">
    <source>
        <dbReference type="ARBA" id="ARBA00022598"/>
    </source>
</evidence>
<evidence type="ECO:0000256" key="6">
    <source>
        <dbReference type="ARBA" id="ARBA00023146"/>
    </source>
</evidence>
<dbReference type="InterPro" id="IPR008925">
    <property type="entry name" value="aa_tRNA-synth_I_cd-bd_sf"/>
</dbReference>
<dbReference type="PANTHER" id="PTHR43311:SF2">
    <property type="entry name" value="GLUTAMATE--TRNA LIGASE, MITOCHONDRIAL-RELATED"/>
    <property type="match status" value="1"/>
</dbReference>
<evidence type="ECO:0000313" key="10">
    <source>
        <dbReference type="Proteomes" id="UP001291926"/>
    </source>
</evidence>
<feature type="non-terminal residue" evidence="9">
    <location>
        <position position="278"/>
    </location>
</feature>
<evidence type="ECO:0000259" key="8">
    <source>
        <dbReference type="Pfam" id="PF00749"/>
    </source>
</evidence>
<name>A0ABR0DQH0_9LAMI</name>
<proteinExistence type="inferred from homology"/>
<accession>A0ABR0DQH0</accession>
<evidence type="ECO:0000313" key="9">
    <source>
        <dbReference type="EMBL" id="KAK4491494.1"/>
    </source>
</evidence>
<reference evidence="9 10" key="1">
    <citation type="journal article" date="2023" name="bioRxiv">
        <title>Genome report: Whole genome sequence and annotation of Penstemon davidsonii.</title>
        <authorList>
            <person name="Ostevik K.L."/>
            <person name="Alabady M."/>
            <person name="Zhang M."/>
            <person name="Rausher M.D."/>
        </authorList>
    </citation>
    <scope>NUCLEOTIDE SEQUENCE [LARGE SCALE GENOMIC DNA]</scope>
    <source>
        <strain evidence="9">DNT005</strain>
        <tissue evidence="9">Whole leaf</tissue>
    </source>
</reference>
<keyword evidence="2 7" id="KW-0436">Ligase</keyword>
<keyword evidence="10" id="KW-1185">Reference proteome</keyword>
<dbReference type="Gene3D" id="3.40.50.620">
    <property type="entry name" value="HUPs"/>
    <property type="match status" value="1"/>
</dbReference>
<evidence type="ECO:0000256" key="7">
    <source>
        <dbReference type="RuleBase" id="RU363037"/>
    </source>
</evidence>
<keyword evidence="3 7" id="KW-0547">Nucleotide-binding</keyword>
<gene>
    <name evidence="9" type="ORF">RD792_002244</name>
</gene>
<keyword evidence="6 7" id="KW-0030">Aminoacyl-tRNA synthetase</keyword>
<feature type="domain" description="Glutamyl/glutaminyl-tRNA synthetase class Ib catalytic" evidence="8">
    <location>
        <begin position="60"/>
        <end position="160"/>
    </location>
</feature>